<dbReference type="Pfam" id="PF01810">
    <property type="entry name" value="LysE"/>
    <property type="match status" value="1"/>
</dbReference>
<dbReference type="GO" id="GO:0005886">
    <property type="term" value="C:plasma membrane"/>
    <property type="evidence" value="ECO:0007669"/>
    <property type="project" value="UniProtKB-SubCell"/>
</dbReference>
<evidence type="ECO:0000313" key="11">
    <source>
        <dbReference type="Proteomes" id="UP001283366"/>
    </source>
</evidence>
<feature type="transmembrane region" description="Helical" evidence="7">
    <location>
        <begin position="39"/>
        <end position="65"/>
    </location>
</feature>
<evidence type="ECO:0000313" key="9">
    <source>
        <dbReference type="EMBL" id="SMR98814.1"/>
    </source>
</evidence>
<feature type="transmembrane region" description="Helical" evidence="7">
    <location>
        <begin position="153"/>
        <end position="176"/>
    </location>
</feature>
<dbReference type="InterPro" id="IPR001123">
    <property type="entry name" value="LeuE-type"/>
</dbReference>
<dbReference type="EMBL" id="FXXI01000001">
    <property type="protein sequence ID" value="SMR98814.1"/>
    <property type="molecule type" value="Genomic_DNA"/>
</dbReference>
<comment type="subcellular location">
    <subcellularLocation>
        <location evidence="1">Cell membrane</location>
        <topology evidence="1">Multi-pass membrane protein</topology>
    </subcellularLocation>
</comment>
<dbReference type="PANTHER" id="PTHR30086:SF14">
    <property type="entry name" value="HOMOSERINE_HOMOSERINE LACTONE EFFLUX PROTEIN"/>
    <property type="match status" value="1"/>
</dbReference>
<reference evidence="8 11" key="2">
    <citation type="submission" date="2023-11" db="EMBL/GenBank/DDBJ databases">
        <title>Plant-associative lifestyle of Vibrio porteresiae and its evolutionary dynamics.</title>
        <authorList>
            <person name="Rameshkumar N."/>
            <person name="Kirti K."/>
        </authorList>
    </citation>
    <scope>NUCLEOTIDE SEQUENCE [LARGE SCALE GENOMIC DNA]</scope>
    <source>
        <strain evidence="8 11">MSSRF38</strain>
    </source>
</reference>
<keyword evidence="5 7" id="KW-1133">Transmembrane helix</keyword>
<keyword evidence="6 7" id="KW-0472">Membrane</keyword>
<dbReference type="PANTHER" id="PTHR30086">
    <property type="entry name" value="ARGININE EXPORTER PROTEIN ARGO"/>
    <property type="match status" value="1"/>
</dbReference>
<reference evidence="9 10" key="1">
    <citation type="submission" date="2017-05" db="EMBL/GenBank/DDBJ databases">
        <authorList>
            <person name="Song R."/>
            <person name="Chenine A.L."/>
            <person name="Ruprecht R.M."/>
        </authorList>
    </citation>
    <scope>NUCLEOTIDE SEQUENCE [LARGE SCALE GENOMIC DNA]</scope>
    <source>
        <strain evidence="9 10">CECT 7927</strain>
    </source>
</reference>
<evidence type="ECO:0000256" key="4">
    <source>
        <dbReference type="ARBA" id="ARBA00022692"/>
    </source>
</evidence>
<evidence type="ECO:0000256" key="6">
    <source>
        <dbReference type="ARBA" id="ARBA00023136"/>
    </source>
</evidence>
<evidence type="ECO:0000256" key="2">
    <source>
        <dbReference type="ARBA" id="ARBA00007928"/>
    </source>
</evidence>
<protein>
    <submittedName>
        <fullName evidence="9">Homoserine/homoserine lactone efflux protein</fullName>
    </submittedName>
    <submittedName>
        <fullName evidence="8">LysE family translocator</fullName>
    </submittedName>
</protein>
<sequence length="209" mass="22091">MPFHQWIMFLMVVAALIALPGPSSLLCMTHGARYGSKKALAAIVGGCMAALTLMGLSVLGVGAILQASTTLFLVLKLAGAAYLIYLGISAWRSAPVQLEVPDECVETRFFSVWQGMKAGYMVGIGNPKDLLFFGALFPQFIDTTSAVVPQLSILAATWLVLDFSLMFAYAVAGKSIARFLSRLGGGKLFNRLSGSAFILSGGAVAMASR</sequence>
<feature type="transmembrane region" description="Helical" evidence="7">
    <location>
        <begin position="6"/>
        <end position="27"/>
    </location>
</feature>
<dbReference type="GO" id="GO:0042970">
    <property type="term" value="F:homoserine transmembrane transporter activity"/>
    <property type="evidence" value="ECO:0007669"/>
    <property type="project" value="TreeGrafter"/>
</dbReference>
<dbReference type="RefSeq" id="WP_087478906.1">
    <property type="nucleotide sequence ID" value="NZ_AP024883.1"/>
</dbReference>
<evidence type="ECO:0000256" key="1">
    <source>
        <dbReference type="ARBA" id="ARBA00004651"/>
    </source>
</evidence>
<dbReference type="PIRSF" id="PIRSF006324">
    <property type="entry name" value="LeuE"/>
    <property type="match status" value="1"/>
</dbReference>
<keyword evidence="4 7" id="KW-0812">Transmembrane</keyword>
<evidence type="ECO:0000313" key="8">
    <source>
        <dbReference type="EMBL" id="MDW6004387.1"/>
    </source>
</evidence>
<evidence type="ECO:0000313" key="10">
    <source>
        <dbReference type="Proteomes" id="UP000196125"/>
    </source>
</evidence>
<dbReference type="OrthoDB" id="9804822at2"/>
<accession>A0A1Y6IMC3</accession>
<keyword evidence="3" id="KW-1003">Cell membrane</keyword>
<proteinExistence type="inferred from homology"/>
<gene>
    <name evidence="9" type="primary">rhtB_2</name>
    <name evidence="8" type="ORF">SBX37_16135</name>
    <name evidence="9" type="ORF">VIM7927_00027</name>
</gene>
<keyword evidence="11" id="KW-1185">Reference proteome</keyword>
<dbReference type="AlphaFoldDB" id="A0A1Y6IMC3"/>
<evidence type="ECO:0000256" key="7">
    <source>
        <dbReference type="SAM" id="Phobius"/>
    </source>
</evidence>
<feature type="transmembrane region" description="Helical" evidence="7">
    <location>
        <begin position="71"/>
        <end position="88"/>
    </location>
</feature>
<dbReference type="EMBL" id="JAWRCO010000001">
    <property type="protein sequence ID" value="MDW6004387.1"/>
    <property type="molecule type" value="Genomic_DNA"/>
</dbReference>
<evidence type="ECO:0000256" key="3">
    <source>
        <dbReference type="ARBA" id="ARBA00022475"/>
    </source>
</evidence>
<comment type="similarity">
    <text evidence="2">Belongs to the Rht family.</text>
</comment>
<feature type="transmembrane region" description="Helical" evidence="7">
    <location>
        <begin position="118"/>
        <end position="141"/>
    </location>
</feature>
<name>A0A1Y6IMC3_9VIBR</name>
<organism evidence="9 10">
    <name type="scientific">Vibrio mangrovi</name>
    <dbReference type="NCBI Taxonomy" id="474394"/>
    <lineage>
        <taxon>Bacteria</taxon>
        <taxon>Pseudomonadati</taxon>
        <taxon>Pseudomonadota</taxon>
        <taxon>Gammaproteobacteria</taxon>
        <taxon>Vibrionales</taxon>
        <taxon>Vibrionaceae</taxon>
        <taxon>Vibrio</taxon>
    </lineage>
</organism>
<dbReference type="Proteomes" id="UP001283366">
    <property type="component" value="Unassembled WGS sequence"/>
</dbReference>
<dbReference type="Proteomes" id="UP000196125">
    <property type="component" value="Unassembled WGS sequence"/>
</dbReference>
<evidence type="ECO:0000256" key="5">
    <source>
        <dbReference type="ARBA" id="ARBA00022989"/>
    </source>
</evidence>